<proteinExistence type="predicted"/>
<protein>
    <submittedName>
        <fullName evidence="2">Uncharacterized protein</fullName>
    </submittedName>
</protein>
<evidence type="ECO:0000313" key="2">
    <source>
        <dbReference type="EMBL" id="KAK7034790.1"/>
    </source>
</evidence>
<evidence type="ECO:0000313" key="3">
    <source>
        <dbReference type="Proteomes" id="UP001362999"/>
    </source>
</evidence>
<gene>
    <name evidence="2" type="ORF">R3P38DRAFT_2771865</name>
</gene>
<sequence>MSSGSESLSLCVKISSFGSVVLLPMLTSSSPLSASIHWDGGRRYLLSLSTTLLDYPRFHYLPTLVPFRCRNLVTSVCTRINSTSARQVAYSRASEASWKGWHEGKDLKDGGGAHGGLRWGRDHGGEGEGIAQNEVDASEGA</sequence>
<evidence type="ECO:0000256" key="1">
    <source>
        <dbReference type="SAM" id="MobiDB-lite"/>
    </source>
</evidence>
<dbReference type="EMBL" id="JAWWNJ010000020">
    <property type="protein sequence ID" value="KAK7034790.1"/>
    <property type="molecule type" value="Genomic_DNA"/>
</dbReference>
<organism evidence="2 3">
    <name type="scientific">Favolaschia claudopus</name>
    <dbReference type="NCBI Taxonomy" id="2862362"/>
    <lineage>
        <taxon>Eukaryota</taxon>
        <taxon>Fungi</taxon>
        <taxon>Dikarya</taxon>
        <taxon>Basidiomycota</taxon>
        <taxon>Agaricomycotina</taxon>
        <taxon>Agaricomycetes</taxon>
        <taxon>Agaricomycetidae</taxon>
        <taxon>Agaricales</taxon>
        <taxon>Marasmiineae</taxon>
        <taxon>Mycenaceae</taxon>
        <taxon>Favolaschia</taxon>
    </lineage>
</organism>
<name>A0AAW0C7Y2_9AGAR</name>
<accession>A0AAW0C7Y2</accession>
<feature type="region of interest" description="Disordered" evidence="1">
    <location>
        <begin position="102"/>
        <end position="141"/>
    </location>
</feature>
<comment type="caution">
    <text evidence="2">The sequence shown here is derived from an EMBL/GenBank/DDBJ whole genome shotgun (WGS) entry which is preliminary data.</text>
</comment>
<dbReference type="AlphaFoldDB" id="A0AAW0C7Y2"/>
<keyword evidence="3" id="KW-1185">Reference proteome</keyword>
<reference evidence="2 3" key="1">
    <citation type="journal article" date="2024" name="J Genomics">
        <title>Draft genome sequencing and assembly of Favolaschia claudopus CIRM-BRFM 2984 isolated from oak limbs.</title>
        <authorList>
            <person name="Navarro D."/>
            <person name="Drula E."/>
            <person name="Chaduli D."/>
            <person name="Cazenave R."/>
            <person name="Ahrendt S."/>
            <person name="Wang J."/>
            <person name="Lipzen A."/>
            <person name="Daum C."/>
            <person name="Barry K."/>
            <person name="Grigoriev I.V."/>
            <person name="Favel A."/>
            <person name="Rosso M.N."/>
            <person name="Martin F."/>
        </authorList>
    </citation>
    <scope>NUCLEOTIDE SEQUENCE [LARGE SCALE GENOMIC DNA]</scope>
    <source>
        <strain evidence="2 3">CIRM-BRFM 2984</strain>
    </source>
</reference>
<feature type="compositionally biased region" description="Basic and acidic residues" evidence="1">
    <location>
        <begin position="102"/>
        <end position="111"/>
    </location>
</feature>
<dbReference type="Proteomes" id="UP001362999">
    <property type="component" value="Unassembled WGS sequence"/>
</dbReference>